<organism evidence="2 3">
    <name type="scientific">Cellulosimicrobium arenosum</name>
    <dbReference type="NCBI Taxonomy" id="2708133"/>
    <lineage>
        <taxon>Bacteria</taxon>
        <taxon>Bacillati</taxon>
        <taxon>Actinomycetota</taxon>
        <taxon>Actinomycetes</taxon>
        <taxon>Micrococcales</taxon>
        <taxon>Promicromonosporaceae</taxon>
        <taxon>Cellulosimicrobium</taxon>
    </lineage>
</organism>
<reference evidence="2" key="2">
    <citation type="submission" date="2020-09" db="EMBL/GenBank/DDBJ databases">
        <authorList>
            <person name="Yu Y."/>
        </authorList>
    </citation>
    <scope>NUCLEOTIDE SEQUENCE</scope>
    <source>
        <strain evidence="2">KCTC 49039</strain>
    </source>
</reference>
<name>A0A927G7U3_9MICO</name>
<evidence type="ECO:0000313" key="3">
    <source>
        <dbReference type="Proteomes" id="UP000610846"/>
    </source>
</evidence>
<dbReference type="PANTHER" id="PTHR33990:SF2">
    <property type="entry name" value="PHNB-LIKE DOMAIN-CONTAINING PROTEIN"/>
    <property type="match status" value="1"/>
</dbReference>
<evidence type="ECO:0000313" key="2">
    <source>
        <dbReference type="EMBL" id="MBD8078509.1"/>
    </source>
</evidence>
<feature type="domain" description="PhnB-like" evidence="1">
    <location>
        <begin position="10"/>
        <end position="126"/>
    </location>
</feature>
<protein>
    <submittedName>
        <fullName evidence="2">VOC family protein</fullName>
    </submittedName>
</protein>
<dbReference type="SUPFAM" id="SSF54593">
    <property type="entry name" value="Glyoxalase/Bleomycin resistance protein/Dihydroxybiphenyl dioxygenase"/>
    <property type="match status" value="1"/>
</dbReference>
<dbReference type="Gene3D" id="3.10.180.10">
    <property type="entry name" value="2,3-Dihydroxybiphenyl 1,2-Dioxygenase, domain 1"/>
    <property type="match status" value="1"/>
</dbReference>
<dbReference type="InterPro" id="IPR028973">
    <property type="entry name" value="PhnB-like"/>
</dbReference>
<dbReference type="RefSeq" id="WP_191828086.1">
    <property type="nucleotide sequence ID" value="NZ_JACYHB010000003.1"/>
</dbReference>
<dbReference type="InterPro" id="IPR009725">
    <property type="entry name" value="3_dmu_93_MTrfase"/>
</dbReference>
<reference evidence="2" key="1">
    <citation type="journal article" date="2018" name="Curr. Microbiol.">
        <title>Cellulosimicrobium arenosum sp. nov., Isolated from Marine Sediment Sand.</title>
        <authorList>
            <person name="Oh M."/>
            <person name="Kim J.H."/>
            <person name="Yoon J.H."/>
            <person name="Schumann P."/>
            <person name="Kim W."/>
        </authorList>
    </citation>
    <scope>NUCLEOTIDE SEQUENCE</scope>
    <source>
        <strain evidence="2">KCTC 49039</strain>
    </source>
</reference>
<dbReference type="PIRSF" id="PIRSF021700">
    <property type="entry name" value="3_dmu_93_MTrfase"/>
    <property type="match status" value="1"/>
</dbReference>
<gene>
    <name evidence="2" type="ORF">IF651_05480</name>
</gene>
<dbReference type="InterPro" id="IPR029068">
    <property type="entry name" value="Glyas_Bleomycin-R_OHBP_Dase"/>
</dbReference>
<sequence length="167" mass="18109">MSMGSTYLGLWYDSQAEEAAELYVSIFPNSRILSVVRHDEALPEQGPGVPATPGTAFIVDFEIDGLRVQSLNGGPQFPHTEAASIIVDCDSQEQVDTYWEKLTADGGEPGPCGWLKDRYGLSWQIVPKRLGELMTDPDRTAAGRVFQAMMGMGKLDVAGLEAASRGE</sequence>
<dbReference type="EMBL" id="JACYHB010000003">
    <property type="protein sequence ID" value="MBD8078509.1"/>
    <property type="molecule type" value="Genomic_DNA"/>
</dbReference>
<keyword evidence="3" id="KW-1185">Reference proteome</keyword>
<evidence type="ECO:0000259" key="1">
    <source>
        <dbReference type="Pfam" id="PF06983"/>
    </source>
</evidence>
<dbReference type="AlphaFoldDB" id="A0A927G7U3"/>
<dbReference type="Proteomes" id="UP000610846">
    <property type="component" value="Unassembled WGS sequence"/>
</dbReference>
<accession>A0A927G7U3</accession>
<comment type="caution">
    <text evidence="2">The sequence shown here is derived from an EMBL/GenBank/DDBJ whole genome shotgun (WGS) entry which is preliminary data.</text>
</comment>
<proteinExistence type="predicted"/>
<dbReference type="PANTHER" id="PTHR33990">
    <property type="entry name" value="PROTEIN YJDN-RELATED"/>
    <property type="match status" value="1"/>
</dbReference>
<dbReference type="Pfam" id="PF06983">
    <property type="entry name" value="3-dmu-9_3-mt"/>
    <property type="match status" value="1"/>
</dbReference>
<dbReference type="CDD" id="cd06588">
    <property type="entry name" value="PhnB_like"/>
    <property type="match status" value="1"/>
</dbReference>